<protein>
    <submittedName>
        <fullName evidence="2">Hypothetical_protein</fullName>
    </submittedName>
</protein>
<proteinExistence type="predicted"/>
<dbReference type="Proteomes" id="UP001642409">
    <property type="component" value="Unassembled WGS sequence"/>
</dbReference>
<keyword evidence="3" id="KW-1185">Reference proteome</keyword>
<dbReference type="AlphaFoldDB" id="A0AA86PUX6"/>
<organism evidence="1">
    <name type="scientific">Hexamita inflata</name>
    <dbReference type="NCBI Taxonomy" id="28002"/>
    <lineage>
        <taxon>Eukaryota</taxon>
        <taxon>Metamonada</taxon>
        <taxon>Diplomonadida</taxon>
        <taxon>Hexamitidae</taxon>
        <taxon>Hexamitinae</taxon>
        <taxon>Hexamita</taxon>
    </lineage>
</organism>
<evidence type="ECO:0000313" key="2">
    <source>
        <dbReference type="EMBL" id="CAL6073063.1"/>
    </source>
</evidence>
<comment type="caution">
    <text evidence="1">The sequence shown here is derived from an EMBL/GenBank/DDBJ whole genome shotgun (WGS) entry which is preliminary data.</text>
</comment>
<evidence type="ECO:0000313" key="1">
    <source>
        <dbReference type="EMBL" id="CAI9945428.1"/>
    </source>
</evidence>
<evidence type="ECO:0000313" key="3">
    <source>
        <dbReference type="Proteomes" id="UP001642409"/>
    </source>
</evidence>
<reference evidence="2 3" key="2">
    <citation type="submission" date="2024-07" db="EMBL/GenBank/DDBJ databases">
        <authorList>
            <person name="Akdeniz Z."/>
        </authorList>
    </citation>
    <scope>NUCLEOTIDE SEQUENCE [LARGE SCALE GENOMIC DNA]</scope>
</reference>
<sequence>MFTTFSFENPDKQNITLTLTISTPITSVVAEFDSAHTQTQLPCSFTQNQEGKYEILVPTTSVTASVLCNIGRIIIQSEGNEFITVFKAKYTDLVNTVFYLLK</sequence>
<reference evidence="1" key="1">
    <citation type="submission" date="2023-06" db="EMBL/GenBank/DDBJ databases">
        <authorList>
            <person name="Kurt Z."/>
        </authorList>
    </citation>
    <scope>NUCLEOTIDE SEQUENCE</scope>
</reference>
<gene>
    <name evidence="1" type="ORF">HINF_LOCUS33073</name>
    <name evidence="2" type="ORF">HINF_LOCUS55922</name>
</gene>
<accession>A0AA86PUX6</accession>
<name>A0AA86PUX6_9EUKA</name>
<dbReference type="EMBL" id="CATOUU010000745">
    <property type="protein sequence ID" value="CAI9945428.1"/>
    <property type="molecule type" value="Genomic_DNA"/>
</dbReference>
<dbReference type="EMBL" id="CAXDID020000299">
    <property type="protein sequence ID" value="CAL6073063.1"/>
    <property type="molecule type" value="Genomic_DNA"/>
</dbReference>